<organism evidence="4 5">
    <name type="scientific">Evansella cellulosilytica (strain ATCC 21833 / DSM 2522 / FERM P-1141 / JCM 9156 / N-4)</name>
    <name type="common">Bacillus cellulosilyticus</name>
    <dbReference type="NCBI Taxonomy" id="649639"/>
    <lineage>
        <taxon>Bacteria</taxon>
        <taxon>Bacillati</taxon>
        <taxon>Bacillota</taxon>
        <taxon>Bacilli</taxon>
        <taxon>Bacillales</taxon>
        <taxon>Bacillaceae</taxon>
        <taxon>Evansella</taxon>
    </lineage>
</organism>
<protein>
    <submittedName>
        <fullName evidence="4">5-carboxymethyl-2-hydroxymuconate Delta-isomerase</fullName>
        <ecNumber evidence="4">5.3.3.10</ecNumber>
    </submittedName>
</protein>
<dbReference type="Pfam" id="PF01557">
    <property type="entry name" value="FAA_hydrolase"/>
    <property type="match status" value="1"/>
</dbReference>
<dbReference type="InterPro" id="IPR011234">
    <property type="entry name" value="Fumarylacetoacetase-like_C"/>
</dbReference>
<feature type="domain" description="Fumarylacetoacetase-like C-terminal" evidence="3">
    <location>
        <begin position="83"/>
        <end position="289"/>
    </location>
</feature>
<dbReference type="STRING" id="649639.Bcell_2979"/>
<dbReference type="PANTHER" id="PTHR11820:SF7">
    <property type="entry name" value="ACYLPYRUVASE FAHD1, MITOCHONDRIAL"/>
    <property type="match status" value="1"/>
</dbReference>
<evidence type="ECO:0000256" key="1">
    <source>
        <dbReference type="ARBA" id="ARBA00010211"/>
    </source>
</evidence>
<dbReference type="EMBL" id="CP002394">
    <property type="protein sequence ID" value="ADU31229.1"/>
    <property type="molecule type" value="Genomic_DNA"/>
</dbReference>
<dbReference type="FunFam" id="3.90.850.10:FF:000002">
    <property type="entry name" value="2-hydroxyhepta-2,4-diene-1,7-dioate isomerase"/>
    <property type="match status" value="1"/>
</dbReference>
<dbReference type="RefSeq" id="WP_013489560.1">
    <property type="nucleotide sequence ID" value="NC_014829.1"/>
</dbReference>
<comment type="similarity">
    <text evidence="1">Belongs to the FAH family.</text>
</comment>
<dbReference type="KEGG" id="bco:Bcell_2979"/>
<keyword evidence="2" id="KW-0479">Metal-binding</keyword>
<evidence type="ECO:0000259" key="3">
    <source>
        <dbReference type="Pfam" id="PF01557"/>
    </source>
</evidence>
<dbReference type="Proteomes" id="UP000001401">
    <property type="component" value="Chromosome"/>
</dbReference>
<dbReference type="eggNOG" id="COG0179">
    <property type="taxonomic scope" value="Bacteria"/>
</dbReference>
<accession>E6TY16</accession>
<dbReference type="PANTHER" id="PTHR11820">
    <property type="entry name" value="ACYLPYRUVASE"/>
    <property type="match status" value="1"/>
</dbReference>
<keyword evidence="4" id="KW-0413">Isomerase</keyword>
<gene>
    <name evidence="4" type="ordered locus">Bcell_2979</name>
</gene>
<dbReference type="OrthoDB" id="9805307at2"/>
<dbReference type="GO" id="GO:0008704">
    <property type="term" value="F:5-carboxymethyl-2-hydroxymuconate delta-isomerase activity"/>
    <property type="evidence" value="ECO:0007669"/>
    <property type="project" value="UniProtKB-EC"/>
</dbReference>
<dbReference type="Gene3D" id="3.90.850.10">
    <property type="entry name" value="Fumarylacetoacetase-like, C-terminal domain"/>
    <property type="match status" value="1"/>
</dbReference>
<dbReference type="EC" id="5.3.3.10" evidence="4"/>
<sequence length="290" mass="32158">MKFVSFTYNGEPNFGLVVDEGQKVVPLGNGIIASTSFLDFLSEEDGMKKVRKIEAEWNDVEALSVKDPLFKWEAPIPKPNRNIFAVGKNYIDHAKEMGSESAPSSPVIFTKAPTTVIGNYGDIQLHRGVTEKVDYEGELAVILGRGGKGISESEAWDYIFGFTIMNDVTARDLQKQHQQFFIGKSLDTFCPMGPYIIDKESFYPFHDKELITKVNGEVRQRATFDLMVFSIPTIIETLSKGMTLQKGDIIAMGTPKGTGSGYQPPKFLKDGDTVEIKVEGLGTLVNQVRN</sequence>
<keyword evidence="5" id="KW-1185">Reference proteome</keyword>
<evidence type="ECO:0000313" key="5">
    <source>
        <dbReference type="Proteomes" id="UP000001401"/>
    </source>
</evidence>
<dbReference type="GO" id="GO:0018773">
    <property type="term" value="F:acetylpyruvate hydrolase activity"/>
    <property type="evidence" value="ECO:0007669"/>
    <property type="project" value="TreeGrafter"/>
</dbReference>
<reference evidence="4" key="1">
    <citation type="submission" date="2010-12" db="EMBL/GenBank/DDBJ databases">
        <title>Complete sequence of Bacillus cellulosilyticus DSM 2522.</title>
        <authorList>
            <consortium name="US DOE Joint Genome Institute"/>
            <person name="Lucas S."/>
            <person name="Copeland A."/>
            <person name="Lapidus A."/>
            <person name="Cheng J.-F."/>
            <person name="Bruce D."/>
            <person name="Goodwin L."/>
            <person name="Pitluck S."/>
            <person name="Chertkov O."/>
            <person name="Detter J.C."/>
            <person name="Han C."/>
            <person name="Tapia R."/>
            <person name="Land M."/>
            <person name="Hauser L."/>
            <person name="Jeffries C."/>
            <person name="Kyrpides N."/>
            <person name="Ivanova N."/>
            <person name="Mikhailova N."/>
            <person name="Brumm P."/>
            <person name="Mead D."/>
            <person name="Woyke T."/>
        </authorList>
    </citation>
    <scope>NUCLEOTIDE SEQUENCE [LARGE SCALE GENOMIC DNA]</scope>
    <source>
        <strain evidence="4">DSM 2522</strain>
    </source>
</reference>
<dbReference type="AlphaFoldDB" id="E6TY16"/>
<dbReference type="SUPFAM" id="SSF56529">
    <property type="entry name" value="FAH"/>
    <property type="match status" value="1"/>
</dbReference>
<proteinExistence type="inferred from homology"/>
<dbReference type="InterPro" id="IPR036663">
    <property type="entry name" value="Fumarylacetoacetase_C_sf"/>
</dbReference>
<dbReference type="HOGENOM" id="CLU_028458_3_1_9"/>
<evidence type="ECO:0000313" key="4">
    <source>
        <dbReference type="EMBL" id="ADU31229.1"/>
    </source>
</evidence>
<dbReference type="GO" id="GO:0046872">
    <property type="term" value="F:metal ion binding"/>
    <property type="evidence" value="ECO:0007669"/>
    <property type="project" value="UniProtKB-KW"/>
</dbReference>
<evidence type="ECO:0000256" key="2">
    <source>
        <dbReference type="ARBA" id="ARBA00022723"/>
    </source>
</evidence>
<name>E6TY16_EVAC2</name>
<dbReference type="GO" id="GO:0019752">
    <property type="term" value="P:carboxylic acid metabolic process"/>
    <property type="evidence" value="ECO:0007669"/>
    <property type="project" value="UniProtKB-ARBA"/>
</dbReference>